<evidence type="ECO:0000313" key="2">
    <source>
        <dbReference type="EMBL" id="MDM0043519.1"/>
    </source>
</evidence>
<proteinExistence type="predicted"/>
<comment type="caution">
    <text evidence="2">The sequence shown here is derived from an EMBL/GenBank/DDBJ whole genome shotgun (WGS) entry which is preliminary data.</text>
</comment>
<reference evidence="2" key="1">
    <citation type="submission" date="2023-06" db="EMBL/GenBank/DDBJ databases">
        <authorList>
            <person name="Jiang Y."/>
            <person name="Liu Q."/>
        </authorList>
    </citation>
    <scope>NUCLEOTIDE SEQUENCE</scope>
    <source>
        <strain evidence="2">CGMCC 1.12089</strain>
    </source>
</reference>
<dbReference type="Pfam" id="PF09851">
    <property type="entry name" value="SHOCT"/>
    <property type="match status" value="1"/>
</dbReference>
<dbReference type="InterPro" id="IPR018649">
    <property type="entry name" value="SHOCT"/>
</dbReference>
<gene>
    <name evidence="2" type="ORF">QTH91_03415</name>
</gene>
<dbReference type="EMBL" id="JASZYV010000001">
    <property type="protein sequence ID" value="MDM0043519.1"/>
    <property type="molecule type" value="Genomic_DNA"/>
</dbReference>
<name>A0ABT7N6E9_9BURK</name>
<evidence type="ECO:0000259" key="1">
    <source>
        <dbReference type="Pfam" id="PF09851"/>
    </source>
</evidence>
<keyword evidence="3" id="KW-1185">Reference proteome</keyword>
<accession>A0ABT7N6E9</accession>
<protein>
    <submittedName>
        <fullName evidence="2">SHOCT domain-containing protein</fullName>
    </submittedName>
</protein>
<dbReference type="RefSeq" id="WP_286658623.1">
    <property type="nucleotide sequence ID" value="NZ_JASZYV010000001.1"/>
</dbReference>
<sequence>MQEQAKVLAVSFSLVPVLVLIGCGQTSAIQASDKSTSHFANATFKGETTVLAEATKGSEQYRLFQQGATGYVSLQSVRDDVELRASQFCDRKGQSMNALRETTSVPPHILGNFPRAELEFECVPKPMAAAASAQTDDAKFNKLSNLKKLLDNGTLTQAEFEQEKKKVLAQP</sequence>
<feature type="domain" description="SHOCT" evidence="1">
    <location>
        <begin position="142"/>
        <end position="168"/>
    </location>
</feature>
<organism evidence="2 3">
    <name type="scientific">Variovorax dokdonensis</name>
    <dbReference type="NCBI Taxonomy" id="344883"/>
    <lineage>
        <taxon>Bacteria</taxon>
        <taxon>Pseudomonadati</taxon>
        <taxon>Pseudomonadota</taxon>
        <taxon>Betaproteobacteria</taxon>
        <taxon>Burkholderiales</taxon>
        <taxon>Comamonadaceae</taxon>
        <taxon>Variovorax</taxon>
    </lineage>
</organism>
<dbReference type="Proteomes" id="UP001174908">
    <property type="component" value="Unassembled WGS sequence"/>
</dbReference>
<evidence type="ECO:0000313" key="3">
    <source>
        <dbReference type="Proteomes" id="UP001174908"/>
    </source>
</evidence>
<dbReference type="PROSITE" id="PS51257">
    <property type="entry name" value="PROKAR_LIPOPROTEIN"/>
    <property type="match status" value="1"/>
</dbReference>